<dbReference type="SUPFAM" id="SSF51679">
    <property type="entry name" value="Bacterial luciferase-like"/>
    <property type="match status" value="1"/>
</dbReference>
<dbReference type="InterPro" id="IPR051260">
    <property type="entry name" value="Diverse_substr_monoxygenases"/>
</dbReference>
<dbReference type="GO" id="GO:0016705">
    <property type="term" value="F:oxidoreductase activity, acting on paired donors, with incorporation or reduction of molecular oxygen"/>
    <property type="evidence" value="ECO:0007669"/>
    <property type="project" value="InterPro"/>
</dbReference>
<evidence type="ECO:0000259" key="1">
    <source>
        <dbReference type="Pfam" id="PF00296"/>
    </source>
</evidence>
<protein>
    <submittedName>
        <fullName evidence="2">Luciferase</fullName>
    </submittedName>
</protein>
<dbReference type="EMBL" id="BNAV01000016">
    <property type="protein sequence ID" value="GHF83582.1"/>
    <property type="molecule type" value="Genomic_DNA"/>
</dbReference>
<organism evidence="2 3">
    <name type="scientific">Amycolatopsis bartoniae</name>
    <dbReference type="NCBI Taxonomy" id="941986"/>
    <lineage>
        <taxon>Bacteria</taxon>
        <taxon>Bacillati</taxon>
        <taxon>Actinomycetota</taxon>
        <taxon>Actinomycetes</taxon>
        <taxon>Pseudonocardiales</taxon>
        <taxon>Pseudonocardiaceae</taxon>
        <taxon>Amycolatopsis</taxon>
    </lineage>
</organism>
<dbReference type="RefSeq" id="WP_145936004.1">
    <property type="nucleotide sequence ID" value="NZ_BNAV01000016.1"/>
</dbReference>
<evidence type="ECO:0000313" key="3">
    <source>
        <dbReference type="Proteomes" id="UP000658656"/>
    </source>
</evidence>
<reference evidence="2" key="2">
    <citation type="submission" date="2020-09" db="EMBL/GenBank/DDBJ databases">
        <authorList>
            <person name="Sun Q."/>
            <person name="Zhou Y."/>
        </authorList>
    </citation>
    <scope>NUCLEOTIDE SEQUENCE</scope>
    <source>
        <strain evidence="2">CGMCC 4.7679</strain>
    </source>
</reference>
<dbReference type="InterPro" id="IPR011251">
    <property type="entry name" value="Luciferase-like_dom"/>
</dbReference>
<feature type="domain" description="Luciferase-like" evidence="1">
    <location>
        <begin position="12"/>
        <end position="226"/>
    </location>
</feature>
<keyword evidence="3" id="KW-1185">Reference proteome</keyword>
<dbReference type="InterPro" id="IPR036661">
    <property type="entry name" value="Luciferase-like_sf"/>
</dbReference>
<evidence type="ECO:0000313" key="2">
    <source>
        <dbReference type="EMBL" id="GHF83582.1"/>
    </source>
</evidence>
<dbReference type="Gene3D" id="3.20.20.30">
    <property type="entry name" value="Luciferase-like domain"/>
    <property type="match status" value="1"/>
</dbReference>
<name>A0A8H9J4B9_9PSEU</name>
<dbReference type="PANTHER" id="PTHR30011">
    <property type="entry name" value="ALKANESULFONATE MONOOXYGENASE-RELATED"/>
    <property type="match status" value="1"/>
</dbReference>
<dbReference type="OrthoDB" id="5723200at2"/>
<gene>
    <name evidence="2" type="ORF">GCM10017566_67050</name>
</gene>
<proteinExistence type="predicted"/>
<dbReference type="Proteomes" id="UP000658656">
    <property type="component" value="Unassembled WGS sequence"/>
</dbReference>
<dbReference type="PANTHER" id="PTHR30011:SF32">
    <property type="entry name" value="CONSERVED PROTEIN"/>
    <property type="match status" value="1"/>
</dbReference>
<reference evidence="2" key="1">
    <citation type="journal article" date="2014" name="Int. J. Syst. Evol. Microbiol.">
        <title>Complete genome sequence of Corynebacterium casei LMG S-19264T (=DSM 44701T), isolated from a smear-ripened cheese.</title>
        <authorList>
            <consortium name="US DOE Joint Genome Institute (JGI-PGF)"/>
            <person name="Walter F."/>
            <person name="Albersmeier A."/>
            <person name="Kalinowski J."/>
            <person name="Ruckert C."/>
        </authorList>
    </citation>
    <scope>NUCLEOTIDE SEQUENCE</scope>
    <source>
        <strain evidence="2">CGMCC 4.7679</strain>
    </source>
</reference>
<sequence length="284" mass="29397">MKIGITLPNLTGETREIPRWAAAAEEAGFATLGTAGRFAYPAVSDTVSLAAAAAVTERIELVSHILIAPSWPAALLAKEVAGIDAVSGGRLTLGIGVGVRPDDFVVPGHGVDGRGKRLDADLHLYRSVWRGEPVAHGENPAVPAGTRQIPLLFGAQSEPALRRAAREGEGVIGPTVPAAMVGSVFDAARAAWSAAGRTSPPRLVGLAYFGFGDVEQSRAAVRDYYSSHTLTAPVADMVADSVSVGATEVRKTVQVFQDMGADDLVFLPTEGGIDALARLAGAVL</sequence>
<comment type="caution">
    <text evidence="2">The sequence shown here is derived from an EMBL/GenBank/DDBJ whole genome shotgun (WGS) entry which is preliminary data.</text>
</comment>
<dbReference type="AlphaFoldDB" id="A0A8H9J4B9"/>
<dbReference type="Pfam" id="PF00296">
    <property type="entry name" value="Bac_luciferase"/>
    <property type="match status" value="1"/>
</dbReference>
<accession>A0A8H9J4B9</accession>